<dbReference type="Proteomes" id="UP000308760">
    <property type="component" value="Unassembled WGS sequence"/>
</dbReference>
<evidence type="ECO:0000313" key="1">
    <source>
        <dbReference type="EMBL" id="THV35772.1"/>
    </source>
</evidence>
<keyword evidence="2" id="KW-1185">Reference proteome</keyword>
<name>A0A4S8Q080_9ACTN</name>
<reference evidence="1 2" key="2">
    <citation type="submission" date="2019-05" db="EMBL/GenBank/DDBJ databases">
        <title>Glycomyces buryatensis sp. nov.</title>
        <authorList>
            <person name="Nikitina E."/>
        </authorList>
    </citation>
    <scope>NUCLEOTIDE SEQUENCE [LARGE SCALE GENOMIC DNA]</scope>
    <source>
        <strain evidence="1 2">18</strain>
    </source>
</reference>
<sequence>MAVVGRVKDGLKSGATGAWAIGRKLAFKIAVGAAIVVVAVALAEQGEGAASTAASRAALTDASPAAAHPALLTTERAEEQLMLCKYTVEATFGVSIFTETKMSAKRLARLKNGTEVRGSCGTTEGEKTIGCAGLEWETKWIRISSGDTVGWAQASCLEKQGIF</sequence>
<reference evidence="2" key="1">
    <citation type="submission" date="2019-04" db="EMBL/GenBank/DDBJ databases">
        <title>Nocardioides xinjiangensis sp. nov.</title>
        <authorList>
            <person name="Liu S."/>
        </authorList>
    </citation>
    <scope>NUCLEOTIDE SEQUENCE [LARGE SCALE GENOMIC DNA]</scope>
    <source>
        <strain evidence="2">18</strain>
    </source>
</reference>
<protein>
    <recommendedName>
        <fullName evidence="3">SH3 domain-containing protein</fullName>
    </recommendedName>
</protein>
<proteinExistence type="predicted"/>
<gene>
    <name evidence="1" type="ORF">FAB82_23160</name>
</gene>
<dbReference type="AlphaFoldDB" id="A0A4S8Q080"/>
<dbReference type="OrthoDB" id="5197328at2"/>
<comment type="caution">
    <text evidence="1">The sequence shown here is derived from an EMBL/GenBank/DDBJ whole genome shotgun (WGS) entry which is preliminary data.</text>
</comment>
<evidence type="ECO:0000313" key="2">
    <source>
        <dbReference type="Proteomes" id="UP000308760"/>
    </source>
</evidence>
<dbReference type="RefSeq" id="WP_136536929.1">
    <property type="nucleotide sequence ID" value="NZ_STGY01000073.1"/>
</dbReference>
<organism evidence="1 2">
    <name type="scientific">Glycomyces buryatensis</name>
    <dbReference type="NCBI Taxonomy" id="2570927"/>
    <lineage>
        <taxon>Bacteria</taxon>
        <taxon>Bacillati</taxon>
        <taxon>Actinomycetota</taxon>
        <taxon>Actinomycetes</taxon>
        <taxon>Glycomycetales</taxon>
        <taxon>Glycomycetaceae</taxon>
        <taxon>Glycomyces</taxon>
    </lineage>
</organism>
<accession>A0A4S8Q080</accession>
<dbReference type="EMBL" id="STGY01000073">
    <property type="protein sequence ID" value="THV35772.1"/>
    <property type="molecule type" value="Genomic_DNA"/>
</dbReference>
<evidence type="ECO:0008006" key="3">
    <source>
        <dbReference type="Google" id="ProtNLM"/>
    </source>
</evidence>